<dbReference type="CDD" id="cd06225">
    <property type="entry name" value="HAMP"/>
    <property type="match status" value="1"/>
</dbReference>
<dbReference type="Pfam" id="PF00672">
    <property type="entry name" value="HAMP"/>
    <property type="match status" value="1"/>
</dbReference>
<accession>A0ABQ4MUJ6</accession>
<name>A0ABQ4MUJ6_9BACL</name>
<keyword evidence="8" id="KW-0418">Kinase</keyword>
<comment type="subcellular location">
    <subcellularLocation>
        <location evidence="1">Cell membrane</location>
        <topology evidence="1">Multi-pass membrane protein</topology>
    </subcellularLocation>
</comment>
<dbReference type="Pfam" id="PF06580">
    <property type="entry name" value="His_kinase"/>
    <property type="match status" value="1"/>
</dbReference>
<dbReference type="SUPFAM" id="SSF158472">
    <property type="entry name" value="HAMP domain-like"/>
    <property type="match status" value="1"/>
</dbReference>
<evidence type="ECO:0000256" key="1">
    <source>
        <dbReference type="ARBA" id="ARBA00004651"/>
    </source>
</evidence>
<dbReference type="GO" id="GO:0016301">
    <property type="term" value="F:kinase activity"/>
    <property type="evidence" value="ECO:0007669"/>
    <property type="project" value="UniProtKB-KW"/>
</dbReference>
<evidence type="ECO:0000313" key="9">
    <source>
        <dbReference type="Proteomes" id="UP000681290"/>
    </source>
</evidence>
<dbReference type="PANTHER" id="PTHR34220">
    <property type="entry name" value="SENSOR HISTIDINE KINASE YPDA"/>
    <property type="match status" value="1"/>
</dbReference>
<keyword evidence="6" id="KW-0812">Transmembrane</keyword>
<dbReference type="InterPro" id="IPR003660">
    <property type="entry name" value="HAMP_dom"/>
</dbReference>
<dbReference type="PROSITE" id="PS50885">
    <property type="entry name" value="HAMP"/>
    <property type="match status" value="1"/>
</dbReference>
<evidence type="ECO:0000256" key="2">
    <source>
        <dbReference type="ARBA" id="ARBA00022475"/>
    </source>
</evidence>
<comment type="caution">
    <text evidence="8">The sequence shown here is derived from an EMBL/GenBank/DDBJ whole genome shotgun (WGS) entry which is preliminary data.</text>
</comment>
<evidence type="ECO:0000259" key="7">
    <source>
        <dbReference type="PROSITE" id="PS50885"/>
    </source>
</evidence>
<keyword evidence="3" id="KW-0597">Phosphoprotein</keyword>
<protein>
    <submittedName>
        <fullName evidence="8">Histidine kinase</fullName>
    </submittedName>
</protein>
<dbReference type="SMART" id="SM00304">
    <property type="entry name" value="HAMP"/>
    <property type="match status" value="1"/>
</dbReference>
<evidence type="ECO:0000313" key="8">
    <source>
        <dbReference type="EMBL" id="GIP59596.1"/>
    </source>
</evidence>
<feature type="transmembrane region" description="Helical" evidence="6">
    <location>
        <begin position="301"/>
        <end position="320"/>
    </location>
</feature>
<keyword evidence="4" id="KW-0808">Transferase</keyword>
<dbReference type="InterPro" id="IPR050640">
    <property type="entry name" value="Bact_2-comp_sensor_kinase"/>
</dbReference>
<dbReference type="InterPro" id="IPR036890">
    <property type="entry name" value="HATPase_C_sf"/>
</dbReference>
<evidence type="ECO:0000256" key="4">
    <source>
        <dbReference type="ARBA" id="ARBA00022679"/>
    </source>
</evidence>
<dbReference type="Proteomes" id="UP000681290">
    <property type="component" value="Unassembled WGS sequence"/>
</dbReference>
<feature type="transmembrane region" description="Helical" evidence="6">
    <location>
        <begin position="12"/>
        <end position="36"/>
    </location>
</feature>
<dbReference type="Gene3D" id="6.10.340.10">
    <property type="match status" value="1"/>
</dbReference>
<dbReference type="EMBL" id="BOSM01000006">
    <property type="protein sequence ID" value="GIP59596.1"/>
    <property type="molecule type" value="Genomic_DNA"/>
</dbReference>
<feature type="domain" description="HAMP" evidence="7">
    <location>
        <begin position="322"/>
        <end position="374"/>
    </location>
</feature>
<keyword evidence="9" id="KW-1185">Reference proteome</keyword>
<dbReference type="InterPro" id="IPR010559">
    <property type="entry name" value="Sig_transdc_His_kin_internal"/>
</dbReference>
<evidence type="ECO:0000256" key="6">
    <source>
        <dbReference type="SAM" id="Phobius"/>
    </source>
</evidence>
<dbReference type="Gene3D" id="3.30.565.10">
    <property type="entry name" value="Histidine kinase-like ATPase, C-terminal domain"/>
    <property type="match status" value="1"/>
</dbReference>
<organism evidence="8 9">
    <name type="scientific">Paenibacillus woosongensis</name>
    <dbReference type="NCBI Taxonomy" id="307580"/>
    <lineage>
        <taxon>Bacteria</taxon>
        <taxon>Bacillati</taxon>
        <taxon>Bacillota</taxon>
        <taxon>Bacilli</taxon>
        <taxon>Bacillales</taxon>
        <taxon>Paenibacillaceae</taxon>
        <taxon>Paenibacillus</taxon>
    </lineage>
</organism>
<proteinExistence type="predicted"/>
<reference evidence="8 9" key="1">
    <citation type="submission" date="2021-03" db="EMBL/GenBank/DDBJ databases">
        <title>Antimicrobial resistance genes in bacteria isolated from Japanese honey, and their potential for conferring macrolide and lincosamide resistance in the American foulbrood pathogen Paenibacillus larvae.</title>
        <authorList>
            <person name="Okamoto M."/>
            <person name="Kumagai M."/>
            <person name="Kanamori H."/>
            <person name="Takamatsu D."/>
        </authorList>
    </citation>
    <scope>NUCLEOTIDE SEQUENCE [LARGE SCALE GENOMIC DNA]</scope>
    <source>
        <strain evidence="8 9">J15TS10</strain>
    </source>
</reference>
<sequence length="673" mass="74278">MMMRARFERLKFHGLFIKLFVVMVICIVTITVSVVWTNLRMTEQLFLETFSITNSKVIDQIHNNFEAFHYSIVLAANQAQQSGTLKTFLTEAEAPQSIRVMNSYYNMTQQMKRVQSMVDAYSVGVAIVGKNGRSYSGNVNLAKPSALELERSELTAKAKAHPDKLMYQMYRDASGRQFIVATKVLLERTTGQEYGMLYIVIDENDFKPFYTSFTSEGNDVVIMDKSGTVMTSNLPDLTGRRNFALLSYAEEIEDQGLDVKKVQLMGKDQLMLAQYLPSYDFYLVNMIDQQMVLGQMVNTRSVVLICLAIVLVALVVVFLISRKMTRSLTLLARQMSKVTRRNFHNYVNVSGGYEIRELGRAYNYMLDEIHEYVDKLVETQKGQRKAELAALQQQINPHFLYNTLASVKFLVQQDSKDKAVETIHALISLLQNTISNVSETITVEQELANLRAYVFINHIRYGERIRVNYYVAPDCAHYQVPKLMIQPFMENAFFHAFNVKGEGVIHVLVAKEGPKLVCEVADNGDGMDMAAFELEHGTAGRAGRPAYEAADAGAVEVVAGSARAGAGAGSAWASVEAGSVQAGVDAGSARTGAGAASAQAGTEAGGARAGAGAGNTQDGAKFRGSRKLFSGIGVANVNDRIRLLYGEEYGVTIISRLGEGTRVRMTLPLIVAN</sequence>
<keyword evidence="6" id="KW-1133">Transmembrane helix</keyword>
<gene>
    <name evidence="8" type="ORF">J15TS10_34100</name>
</gene>
<dbReference type="SUPFAM" id="SSF55874">
    <property type="entry name" value="ATPase domain of HSP90 chaperone/DNA topoisomerase II/histidine kinase"/>
    <property type="match status" value="1"/>
</dbReference>
<evidence type="ECO:0000256" key="3">
    <source>
        <dbReference type="ARBA" id="ARBA00022553"/>
    </source>
</evidence>
<keyword evidence="2" id="KW-1003">Cell membrane</keyword>
<keyword evidence="5 6" id="KW-0472">Membrane</keyword>
<evidence type="ECO:0000256" key="5">
    <source>
        <dbReference type="ARBA" id="ARBA00023136"/>
    </source>
</evidence>
<dbReference type="PANTHER" id="PTHR34220:SF9">
    <property type="entry name" value="SIGNAL TRANSDUCTION HISTIDINE KINASE INTERNAL REGION DOMAIN-CONTAINING PROTEIN"/>
    <property type="match status" value="1"/>
</dbReference>